<keyword evidence="2" id="KW-0472">Membrane</keyword>
<organism evidence="3 4">
    <name type="scientific">Exidia glandulosa HHB12029</name>
    <dbReference type="NCBI Taxonomy" id="1314781"/>
    <lineage>
        <taxon>Eukaryota</taxon>
        <taxon>Fungi</taxon>
        <taxon>Dikarya</taxon>
        <taxon>Basidiomycota</taxon>
        <taxon>Agaricomycotina</taxon>
        <taxon>Agaricomycetes</taxon>
        <taxon>Auriculariales</taxon>
        <taxon>Exidiaceae</taxon>
        <taxon>Exidia</taxon>
    </lineage>
</organism>
<keyword evidence="2" id="KW-1133">Transmembrane helix</keyword>
<evidence type="ECO:0000256" key="2">
    <source>
        <dbReference type="SAM" id="Phobius"/>
    </source>
</evidence>
<evidence type="ECO:0000313" key="4">
    <source>
        <dbReference type="Proteomes" id="UP000077266"/>
    </source>
</evidence>
<accession>A0A165EEV0</accession>
<evidence type="ECO:0000313" key="3">
    <source>
        <dbReference type="EMBL" id="KZV86768.1"/>
    </source>
</evidence>
<proteinExistence type="predicted"/>
<keyword evidence="2" id="KW-0812">Transmembrane</keyword>
<keyword evidence="4" id="KW-1185">Reference proteome</keyword>
<dbReference type="Proteomes" id="UP000077266">
    <property type="component" value="Unassembled WGS sequence"/>
</dbReference>
<feature type="transmembrane region" description="Helical" evidence="2">
    <location>
        <begin position="72"/>
        <end position="94"/>
    </location>
</feature>
<gene>
    <name evidence="3" type="ORF">EXIGLDRAFT_724455</name>
</gene>
<dbReference type="AlphaFoldDB" id="A0A165EEV0"/>
<reference evidence="3 4" key="1">
    <citation type="journal article" date="2016" name="Mol. Biol. Evol.">
        <title>Comparative Genomics of Early-Diverging Mushroom-Forming Fungi Provides Insights into the Origins of Lignocellulose Decay Capabilities.</title>
        <authorList>
            <person name="Nagy L.G."/>
            <person name="Riley R."/>
            <person name="Tritt A."/>
            <person name="Adam C."/>
            <person name="Daum C."/>
            <person name="Floudas D."/>
            <person name="Sun H."/>
            <person name="Yadav J.S."/>
            <person name="Pangilinan J."/>
            <person name="Larsson K.H."/>
            <person name="Matsuura K."/>
            <person name="Barry K."/>
            <person name="Labutti K."/>
            <person name="Kuo R."/>
            <person name="Ohm R.A."/>
            <person name="Bhattacharya S.S."/>
            <person name="Shirouzu T."/>
            <person name="Yoshinaga Y."/>
            <person name="Martin F.M."/>
            <person name="Grigoriev I.V."/>
            <person name="Hibbett D.S."/>
        </authorList>
    </citation>
    <scope>NUCLEOTIDE SEQUENCE [LARGE SCALE GENOMIC DNA]</scope>
    <source>
        <strain evidence="3 4">HHB12029</strain>
    </source>
</reference>
<evidence type="ECO:0000256" key="1">
    <source>
        <dbReference type="SAM" id="MobiDB-lite"/>
    </source>
</evidence>
<protein>
    <submittedName>
        <fullName evidence="3">Uncharacterized protein</fullName>
    </submittedName>
</protein>
<feature type="region of interest" description="Disordered" evidence="1">
    <location>
        <begin position="1"/>
        <end position="31"/>
    </location>
</feature>
<feature type="compositionally biased region" description="Low complexity" evidence="1">
    <location>
        <begin position="1"/>
        <end position="19"/>
    </location>
</feature>
<dbReference type="EMBL" id="KV426145">
    <property type="protein sequence ID" value="KZV86768.1"/>
    <property type="molecule type" value="Genomic_DNA"/>
</dbReference>
<sequence>MEPPSRSSSPASTLSVPLPEKSAEGGDGTQTVHVALPIGGAKDQDLEASPCTSYPTLTKPDDVCNRSARKRLILGILGLFSLATILGVTLALVLHPHNGDYDYKLPDSDHRVPR</sequence>
<name>A0A165EEV0_EXIGL</name>
<dbReference type="InParanoid" id="A0A165EEV0"/>